<keyword evidence="5" id="KW-0479">Metal-binding</keyword>
<evidence type="ECO:0000256" key="7">
    <source>
        <dbReference type="ARBA" id="ARBA00022833"/>
    </source>
</evidence>
<dbReference type="OrthoDB" id="24893at2759"/>
<organism evidence="9 10">
    <name type="scientific">Streblomastix strix</name>
    <dbReference type="NCBI Taxonomy" id="222440"/>
    <lineage>
        <taxon>Eukaryota</taxon>
        <taxon>Metamonada</taxon>
        <taxon>Preaxostyla</taxon>
        <taxon>Oxymonadida</taxon>
        <taxon>Streblomastigidae</taxon>
        <taxon>Streblomastix</taxon>
    </lineage>
</organism>
<dbReference type="PANTHER" id="PTHR11774:SF4">
    <property type="entry name" value="GERANYLGERANYL TRANSFERASE TYPE-1 SUBUNIT BETA"/>
    <property type="match status" value="1"/>
</dbReference>
<evidence type="ECO:0000313" key="9">
    <source>
        <dbReference type="EMBL" id="KAA6369317.1"/>
    </source>
</evidence>
<evidence type="ECO:0000313" key="10">
    <source>
        <dbReference type="Proteomes" id="UP000324800"/>
    </source>
</evidence>
<dbReference type="Pfam" id="PF00432">
    <property type="entry name" value="Prenyltrans"/>
    <property type="match status" value="1"/>
</dbReference>
<dbReference type="InterPro" id="IPR001330">
    <property type="entry name" value="Prenyltrans"/>
</dbReference>
<comment type="similarity">
    <text evidence="2">Belongs to the protein prenyltransferase subunit beta family.</text>
</comment>
<proteinExistence type="inferred from homology"/>
<evidence type="ECO:0000256" key="2">
    <source>
        <dbReference type="ARBA" id="ARBA00010497"/>
    </source>
</evidence>
<evidence type="ECO:0000256" key="6">
    <source>
        <dbReference type="ARBA" id="ARBA00022737"/>
    </source>
</evidence>
<sequence length="436" mass="49445">MPRMLQGYDCSRTTILQFALIGLQAIGASDLLSEEKNTKITEWIKSLCIPSTPQKQGETEQGKTDSQCAAGYRGGSYAGFSFNPDTPQASLGRHDFATLASIYSSLVSLQILHPHTPLRDMAPLDSIASSLHCFQNDDGSFRSTPYPSDGDTRMCYMACAIAHLCGDQWSGLNRKMLVQYLLSLQQYDGGFSGSFGGESHSGYTFCALAALNLINEENWKQQMDMKSLMKFLLNRQIKGLNGRPNKLEDVCYSWWAGASIALLEGTSFIQSELLFTFIASSEDVFTGGIKKAPEQRVSDPLHSALGLMGMCVFKDEFISRIKERVILQERYRTEKDIQEEKEDWVNQLKKQHIINDDQDEDRKKIEVKPLTRLGQLHPELLGIQTEKEDEHKQDKDKQRQEIKVYYPPYGDWIDEDMGIEICLAFIDEFKEYETEK</sequence>
<protein>
    <submittedName>
        <fullName evidence="9">Putative geranylgeranyltransferase beta subunit</fullName>
    </submittedName>
</protein>
<dbReference type="InterPro" id="IPR045089">
    <property type="entry name" value="PGGT1B-like"/>
</dbReference>
<dbReference type="SUPFAM" id="SSF48239">
    <property type="entry name" value="Terpenoid cyclases/Protein prenyltransferases"/>
    <property type="match status" value="1"/>
</dbReference>
<evidence type="ECO:0000256" key="3">
    <source>
        <dbReference type="ARBA" id="ARBA00022602"/>
    </source>
</evidence>
<feature type="non-terminal residue" evidence="9">
    <location>
        <position position="436"/>
    </location>
</feature>
<evidence type="ECO:0000256" key="4">
    <source>
        <dbReference type="ARBA" id="ARBA00022679"/>
    </source>
</evidence>
<feature type="domain" description="Prenyltransferase alpha-alpha toroid" evidence="8">
    <location>
        <begin position="2"/>
        <end position="322"/>
    </location>
</feature>
<dbReference type="AlphaFoldDB" id="A0A5J4UG14"/>
<dbReference type="Proteomes" id="UP000324800">
    <property type="component" value="Unassembled WGS sequence"/>
</dbReference>
<keyword evidence="4 9" id="KW-0808">Transferase</keyword>
<keyword evidence="3" id="KW-0637">Prenyltransferase</keyword>
<dbReference type="PANTHER" id="PTHR11774">
    <property type="entry name" value="GERANYLGERANYL TRANSFERASE TYPE BETA SUBUNIT"/>
    <property type="match status" value="1"/>
</dbReference>
<evidence type="ECO:0000256" key="5">
    <source>
        <dbReference type="ARBA" id="ARBA00022723"/>
    </source>
</evidence>
<accession>A0A5J4UG14</accession>
<comment type="caution">
    <text evidence="9">The sequence shown here is derived from an EMBL/GenBank/DDBJ whole genome shotgun (WGS) entry which is preliminary data.</text>
</comment>
<dbReference type="Gene3D" id="1.50.10.20">
    <property type="match status" value="1"/>
</dbReference>
<evidence type="ECO:0000259" key="8">
    <source>
        <dbReference type="Pfam" id="PF00432"/>
    </source>
</evidence>
<gene>
    <name evidence="9" type="ORF">EZS28_035156</name>
</gene>
<evidence type="ECO:0000256" key="1">
    <source>
        <dbReference type="ARBA" id="ARBA00001947"/>
    </source>
</evidence>
<keyword evidence="6" id="KW-0677">Repeat</keyword>
<dbReference type="GO" id="GO:0005953">
    <property type="term" value="C:CAAX-protein geranylgeranyltransferase complex"/>
    <property type="evidence" value="ECO:0007669"/>
    <property type="project" value="TreeGrafter"/>
</dbReference>
<dbReference type="GO" id="GO:0046872">
    <property type="term" value="F:metal ion binding"/>
    <property type="evidence" value="ECO:0007669"/>
    <property type="project" value="UniProtKB-KW"/>
</dbReference>
<dbReference type="EMBL" id="SNRW01016489">
    <property type="protein sequence ID" value="KAA6369317.1"/>
    <property type="molecule type" value="Genomic_DNA"/>
</dbReference>
<name>A0A5J4UG14_9EUKA</name>
<dbReference type="GO" id="GO:0004662">
    <property type="term" value="F:CAAX-protein geranylgeranyltransferase activity"/>
    <property type="evidence" value="ECO:0007669"/>
    <property type="project" value="TreeGrafter"/>
</dbReference>
<reference evidence="9 10" key="1">
    <citation type="submission" date="2019-03" db="EMBL/GenBank/DDBJ databases">
        <title>Single cell metagenomics reveals metabolic interactions within the superorganism composed of flagellate Streblomastix strix and complex community of Bacteroidetes bacteria on its surface.</title>
        <authorList>
            <person name="Treitli S.C."/>
            <person name="Kolisko M."/>
            <person name="Husnik F."/>
            <person name="Keeling P."/>
            <person name="Hampl V."/>
        </authorList>
    </citation>
    <scope>NUCLEOTIDE SEQUENCE [LARGE SCALE GENOMIC DNA]</scope>
    <source>
        <strain evidence="9">ST1C</strain>
    </source>
</reference>
<dbReference type="InterPro" id="IPR008930">
    <property type="entry name" value="Terpenoid_cyclase/PrenylTrfase"/>
</dbReference>
<keyword evidence="7" id="KW-0862">Zinc</keyword>
<comment type="cofactor">
    <cofactor evidence="1">
        <name>Zn(2+)</name>
        <dbReference type="ChEBI" id="CHEBI:29105"/>
    </cofactor>
</comment>